<keyword evidence="1" id="KW-0472">Membrane</keyword>
<organism evidence="3 4">
    <name type="scientific">Anaerosolibacter carboniphilus</name>
    <dbReference type="NCBI Taxonomy" id="1417629"/>
    <lineage>
        <taxon>Bacteria</taxon>
        <taxon>Bacillati</taxon>
        <taxon>Bacillota</taxon>
        <taxon>Clostridia</taxon>
        <taxon>Peptostreptococcales</taxon>
        <taxon>Thermotaleaceae</taxon>
        <taxon>Anaerosolibacter</taxon>
    </lineage>
</organism>
<feature type="chain" id="PRO_5038524606" evidence="2">
    <location>
        <begin position="21"/>
        <end position="455"/>
    </location>
</feature>
<feature type="transmembrane region" description="Helical" evidence="1">
    <location>
        <begin position="433"/>
        <end position="452"/>
    </location>
</feature>
<evidence type="ECO:0000256" key="1">
    <source>
        <dbReference type="SAM" id="Phobius"/>
    </source>
</evidence>
<dbReference type="EMBL" id="JACHEN010000001">
    <property type="protein sequence ID" value="MBB6214026.1"/>
    <property type="molecule type" value="Genomic_DNA"/>
</dbReference>
<dbReference type="RefSeq" id="WP_184307072.1">
    <property type="nucleotide sequence ID" value="NZ_JACHEN010000001.1"/>
</dbReference>
<proteinExistence type="predicted"/>
<keyword evidence="1" id="KW-0812">Transmembrane</keyword>
<dbReference type="AlphaFoldDB" id="A0A841KL09"/>
<feature type="signal peptide" evidence="2">
    <location>
        <begin position="1"/>
        <end position="20"/>
    </location>
</feature>
<keyword evidence="4" id="KW-1185">Reference proteome</keyword>
<evidence type="ECO:0000256" key="2">
    <source>
        <dbReference type="SAM" id="SignalP"/>
    </source>
</evidence>
<name>A0A841KL09_9FIRM</name>
<evidence type="ECO:0000313" key="3">
    <source>
        <dbReference type="EMBL" id="MBB6214026.1"/>
    </source>
</evidence>
<accession>A0A841KL09</accession>
<sequence>MKKSMIVCFILLLCMGSAVYGDDAVLGGRGNTVYPIYDTQVEMLSEHVDIEVKGEYSLVRCEFLFRNAGEKETVMVGFPAYGTLPPREDRASFGDDEKLYDFKTYVDGKEQNTVIKEGLKEEGNNLGRMYYANWYVWEMKFDKGQERRVVNTYRIKNSYDSIGGKTVKYILETGATWKNSIGYGKVSIRFDQKIDPQNINIVDYQEYENQPNVAIGVYPEDNKITWEFFDLEPDFNIELYYQEPMERQRYLIFDSVDNGENKEKDMIKKYGLTAYKAYMSSDDERALEAIKKVNSYKEHGDEEIASYALEVSNFLDYYRGLIHMKRGDTEGAIYYLKLNGLLQDRNLYLLSQLYKTSGNLDQYIQMLNRMTKGNVYGNVLRLWANQEQQALPQGIKVKYDIDDSDAKVITSKESVEEGVKAETKKQEDFSYKGFILFNMGIVIFIFVIFWNIKKR</sequence>
<protein>
    <submittedName>
        <fullName evidence="3">Uncharacterized protein</fullName>
    </submittedName>
</protein>
<keyword evidence="1" id="KW-1133">Transmembrane helix</keyword>
<dbReference type="Gene3D" id="2.60.40.3680">
    <property type="match status" value="1"/>
</dbReference>
<reference evidence="3 4" key="1">
    <citation type="submission" date="2020-08" db="EMBL/GenBank/DDBJ databases">
        <title>Genomic Encyclopedia of Type Strains, Phase IV (KMG-IV): sequencing the most valuable type-strain genomes for metagenomic binning, comparative biology and taxonomic classification.</title>
        <authorList>
            <person name="Goeker M."/>
        </authorList>
    </citation>
    <scope>NUCLEOTIDE SEQUENCE [LARGE SCALE GENOMIC DNA]</scope>
    <source>
        <strain evidence="3 4">DSM 103526</strain>
    </source>
</reference>
<keyword evidence="2" id="KW-0732">Signal</keyword>
<gene>
    <name evidence="3" type="ORF">HNQ80_000095</name>
</gene>
<dbReference type="Proteomes" id="UP000579281">
    <property type="component" value="Unassembled WGS sequence"/>
</dbReference>
<comment type="caution">
    <text evidence="3">The sequence shown here is derived from an EMBL/GenBank/DDBJ whole genome shotgun (WGS) entry which is preliminary data.</text>
</comment>
<evidence type="ECO:0000313" key="4">
    <source>
        <dbReference type="Proteomes" id="UP000579281"/>
    </source>
</evidence>